<feature type="region of interest" description="Disordered" evidence="1">
    <location>
        <begin position="1"/>
        <end position="42"/>
    </location>
</feature>
<sequence>MKLTSTLLLAAPPTETPRTPQTELQGGPPPPLDLQPGPQSPAVQLPETLQQFLRNSHIWGGDVWPRRGGGYTRQQGTSLLSTQAACLGHSGAPPCKPGLDGGASGEWNLPPPPAALRARLRQTRLRNRRRLRRCLELLRADLEELRFWVTVGLL</sequence>
<dbReference type="RefSeq" id="YP_007349393.1">
    <property type="nucleotide sequence ID" value="NC_020085.1"/>
</dbReference>
<accession>K9M9S8</accession>
<evidence type="ECO:0000313" key="3">
    <source>
        <dbReference type="Proteomes" id="UP000129924"/>
    </source>
</evidence>
<dbReference type="Proteomes" id="UP000129924">
    <property type="component" value="Segment"/>
</dbReference>
<evidence type="ECO:0000256" key="1">
    <source>
        <dbReference type="SAM" id="MobiDB-lite"/>
    </source>
</evidence>
<dbReference type="EMBL" id="JQ031032">
    <property type="protein sequence ID" value="AFS89106.1"/>
    <property type="molecule type" value="Genomic_DNA"/>
</dbReference>
<feature type="compositionally biased region" description="Low complexity" evidence="1">
    <location>
        <begin position="1"/>
        <end position="26"/>
    </location>
</feature>
<protein>
    <submittedName>
        <fullName evidence="2">E4</fullName>
    </submittedName>
</protein>
<organism evidence="2 3">
    <name type="scientific">Equus caballus papillomavirus 4</name>
    <dbReference type="NCBI Taxonomy" id="1235428"/>
    <lineage>
        <taxon>Viruses</taxon>
        <taxon>Monodnaviria</taxon>
        <taxon>Shotokuvirae</taxon>
        <taxon>Cossaviricota</taxon>
        <taxon>Papovaviricetes</taxon>
        <taxon>Zurhausenvirales</taxon>
        <taxon>Papillomaviridae</taxon>
        <taxon>Firstpapillomavirinae</taxon>
        <taxon>Dyoiotapapillomavirus</taxon>
        <taxon>Dyoiotapapillomavirus 2</taxon>
    </lineage>
</organism>
<proteinExistence type="predicted"/>
<dbReference type="GeneID" id="14515917"/>
<dbReference type="KEGG" id="vg:14515917"/>
<evidence type="ECO:0000313" key="2">
    <source>
        <dbReference type="EMBL" id="AFS89106.1"/>
    </source>
</evidence>
<name>K9M9S8_9PAPI</name>
<keyword evidence="3" id="KW-1185">Reference proteome</keyword>
<reference evidence="2 3" key="1">
    <citation type="journal article" date="2013" name="J. Gen. Virol.">
        <title>Four novel papillomavirus sequences support a broad diversity among equine papillomaviruses.</title>
        <authorList>
            <person name="Lange C."/>
            <person name="Vetsch E."/>
            <person name="Ackermann M."/>
            <person name="Favrot C."/>
            <person name="Tobler K."/>
        </authorList>
    </citation>
    <scope>NUCLEOTIDE SEQUENCE [LARGE SCALE GENOMIC DNA]</scope>
</reference>